<sequence>MLAIYKRELKSYFRSFIGFLFIAVTLFFLGLYFSVYNLMNGYPYFAYVVSSVTFLFMLTVPILTMRILAEEKRSKTDQLILTAPVSVGGIVMGKFLALLTIFAIPVAIICFYPLIMAQYGSVPMGEAYLSILAYFLFGMTAIAIGLFLSSVTESQVIAAVLTFLVLFLGYMMDSICSIISSTGNLLTKLLRCFDLYTPFSNLLNGTLDVSSIVYYVSVTALVLFLTVQSIQKRRYSMSVKNLSFSAYSTGMIAVAVALVVVVNIIMGEMPSSWTAIDMTSQKLYSLTDQTVDYVKNMQDDVTIYVLVNQDNQDTTLGQTLQRYDDLSDHITVEYVDPTVNPMFYTQYTTGNISTNSLIVVSDKRSKVIDYNDVYESSYDFDYSTYSYNTTTTGYDGEGQITSALDYVLNDNMPKVYMTTGHNELSLSNTFTSALNKENVDYETVNLMDLDAIPDDAACLFINGATSDFSSDDKDKVIDYLDNGGKVILVTGYTDEETPNIDAILSYMNLSIAKGLVVENDSNGYYRSPYYILPTQSSDSYTSGTYGKYLFLPYSQGIIVPEEVSTGETATGDITYDVFLSTSDSSFAKQDVNNTQDFSQSENDMNGPFALGVEAVKTLDDGDATLVVYGCEQLFTDDANSVVSGANLTLFTNTFSGMTDHETSVSIPVKSYEVSNLVVNSAQILLLGLLVTMILPVGCMIAGFVIWFRRRKK</sequence>
<feature type="transmembrane region" description="Helical" evidence="6">
    <location>
        <begin position="683"/>
        <end position="707"/>
    </location>
</feature>
<feature type="transmembrane region" description="Helical" evidence="6">
    <location>
        <begin position="127"/>
        <end position="149"/>
    </location>
</feature>
<evidence type="ECO:0000256" key="5">
    <source>
        <dbReference type="ARBA" id="ARBA00023136"/>
    </source>
</evidence>
<feature type="transmembrane region" description="Helical" evidence="6">
    <location>
        <begin position="12"/>
        <end position="33"/>
    </location>
</feature>
<feature type="transmembrane region" description="Helical" evidence="6">
    <location>
        <begin position="45"/>
        <end position="69"/>
    </location>
</feature>
<keyword evidence="3 6" id="KW-0812">Transmembrane</keyword>
<dbReference type="RefSeq" id="WP_154496566.1">
    <property type="nucleotide sequence ID" value="NZ_VUMU01000010.1"/>
</dbReference>
<reference evidence="9 10" key="1">
    <citation type="submission" date="2019-08" db="EMBL/GenBank/DDBJ databases">
        <title>In-depth cultivation of the pig gut microbiome towards novel bacterial diversity and tailored functional studies.</title>
        <authorList>
            <person name="Wylensek D."/>
            <person name="Hitch T.C.A."/>
            <person name="Clavel T."/>
        </authorList>
    </citation>
    <scope>NUCLEOTIDE SEQUENCE [LARGE SCALE GENOMIC DNA]</scope>
    <source>
        <strain evidence="9 10">WCA3-601-WT-6H</strain>
    </source>
</reference>
<evidence type="ECO:0000259" key="8">
    <source>
        <dbReference type="Pfam" id="PF23357"/>
    </source>
</evidence>
<keyword evidence="2" id="KW-1003">Cell membrane</keyword>
<dbReference type="InterPro" id="IPR055396">
    <property type="entry name" value="DUF7088"/>
</dbReference>
<proteinExistence type="predicted"/>
<evidence type="ECO:0000256" key="3">
    <source>
        <dbReference type="ARBA" id="ARBA00022692"/>
    </source>
</evidence>
<dbReference type="PANTHER" id="PTHR30294">
    <property type="entry name" value="MEMBRANE COMPONENT OF ABC TRANSPORTER YHHJ-RELATED"/>
    <property type="match status" value="1"/>
</dbReference>
<evidence type="ECO:0000256" key="1">
    <source>
        <dbReference type="ARBA" id="ARBA00004651"/>
    </source>
</evidence>
<dbReference type="GO" id="GO:0140359">
    <property type="term" value="F:ABC-type transporter activity"/>
    <property type="evidence" value="ECO:0007669"/>
    <property type="project" value="InterPro"/>
</dbReference>
<evidence type="ECO:0000256" key="2">
    <source>
        <dbReference type="ARBA" id="ARBA00022475"/>
    </source>
</evidence>
<feature type="transmembrane region" description="Helical" evidence="6">
    <location>
        <begin position="95"/>
        <end position="115"/>
    </location>
</feature>
<keyword evidence="4 6" id="KW-1133">Transmembrane helix</keyword>
<dbReference type="AlphaFoldDB" id="A0A6L5YK60"/>
<organism evidence="9 10">
    <name type="scientific">Waltera intestinalis</name>
    <dbReference type="NCBI Taxonomy" id="2606635"/>
    <lineage>
        <taxon>Bacteria</taxon>
        <taxon>Bacillati</taxon>
        <taxon>Bacillota</taxon>
        <taxon>Clostridia</taxon>
        <taxon>Lachnospirales</taxon>
        <taxon>Lachnospiraceae</taxon>
        <taxon>Waltera</taxon>
    </lineage>
</organism>
<feature type="transmembrane region" description="Helical" evidence="6">
    <location>
        <begin position="156"/>
        <end position="180"/>
    </location>
</feature>
<feature type="domain" description="ABC-2 type transporter transmembrane" evidence="7">
    <location>
        <begin position="36"/>
        <end position="224"/>
    </location>
</feature>
<dbReference type="PANTHER" id="PTHR30294:SF29">
    <property type="entry name" value="MULTIDRUG ABC TRANSPORTER PERMEASE YBHS-RELATED"/>
    <property type="match status" value="1"/>
</dbReference>
<name>A0A6L5YK60_9FIRM</name>
<dbReference type="EMBL" id="VUMU01000010">
    <property type="protein sequence ID" value="MST58393.1"/>
    <property type="molecule type" value="Genomic_DNA"/>
</dbReference>
<dbReference type="InterPro" id="IPR013525">
    <property type="entry name" value="ABC2_TM"/>
</dbReference>
<dbReference type="Proteomes" id="UP000476055">
    <property type="component" value="Unassembled WGS sequence"/>
</dbReference>
<feature type="domain" description="DUF7088" evidence="8">
    <location>
        <begin position="281"/>
        <end position="365"/>
    </location>
</feature>
<gene>
    <name evidence="9" type="ORF">FYJ59_09105</name>
</gene>
<comment type="subcellular location">
    <subcellularLocation>
        <location evidence="1">Cell membrane</location>
        <topology evidence="1">Multi-pass membrane protein</topology>
    </subcellularLocation>
</comment>
<feature type="transmembrane region" description="Helical" evidence="6">
    <location>
        <begin position="212"/>
        <end position="230"/>
    </location>
</feature>
<evidence type="ECO:0000256" key="6">
    <source>
        <dbReference type="SAM" id="Phobius"/>
    </source>
</evidence>
<evidence type="ECO:0000256" key="4">
    <source>
        <dbReference type="ARBA" id="ARBA00022989"/>
    </source>
</evidence>
<dbReference type="GO" id="GO:0005886">
    <property type="term" value="C:plasma membrane"/>
    <property type="evidence" value="ECO:0007669"/>
    <property type="project" value="UniProtKB-SubCell"/>
</dbReference>
<accession>A0A6L5YK60</accession>
<feature type="transmembrane region" description="Helical" evidence="6">
    <location>
        <begin position="242"/>
        <end position="266"/>
    </location>
</feature>
<dbReference type="InterPro" id="IPR051449">
    <property type="entry name" value="ABC-2_transporter_component"/>
</dbReference>
<protein>
    <submittedName>
        <fullName evidence="9">ABC transporter permease subunit</fullName>
    </submittedName>
</protein>
<dbReference type="Pfam" id="PF12698">
    <property type="entry name" value="ABC2_membrane_3"/>
    <property type="match status" value="1"/>
</dbReference>
<comment type="caution">
    <text evidence="9">The sequence shown here is derived from an EMBL/GenBank/DDBJ whole genome shotgun (WGS) entry which is preliminary data.</text>
</comment>
<evidence type="ECO:0000313" key="10">
    <source>
        <dbReference type="Proteomes" id="UP000476055"/>
    </source>
</evidence>
<evidence type="ECO:0000259" key="7">
    <source>
        <dbReference type="Pfam" id="PF12698"/>
    </source>
</evidence>
<keyword evidence="10" id="KW-1185">Reference proteome</keyword>
<evidence type="ECO:0000313" key="9">
    <source>
        <dbReference type="EMBL" id="MST58393.1"/>
    </source>
</evidence>
<dbReference type="Pfam" id="PF23357">
    <property type="entry name" value="DUF7088"/>
    <property type="match status" value="1"/>
</dbReference>
<keyword evidence="5 6" id="KW-0472">Membrane</keyword>